<keyword evidence="3" id="KW-1185">Reference proteome</keyword>
<reference evidence="2 3" key="1">
    <citation type="journal article" date="2017" name="Mol. Plant">
        <title>The Genome of Medicinal Plant Macleaya cordata Provides New Insights into Benzylisoquinoline Alkaloids Metabolism.</title>
        <authorList>
            <person name="Liu X."/>
            <person name="Liu Y."/>
            <person name="Huang P."/>
            <person name="Ma Y."/>
            <person name="Qing Z."/>
            <person name="Tang Q."/>
            <person name="Cao H."/>
            <person name="Cheng P."/>
            <person name="Zheng Y."/>
            <person name="Yuan Z."/>
            <person name="Zhou Y."/>
            <person name="Liu J."/>
            <person name="Tang Z."/>
            <person name="Zhuo Y."/>
            <person name="Zhang Y."/>
            <person name="Yu L."/>
            <person name="Huang J."/>
            <person name="Yang P."/>
            <person name="Peng Q."/>
            <person name="Zhang J."/>
            <person name="Jiang W."/>
            <person name="Zhang Z."/>
            <person name="Lin K."/>
            <person name="Ro D.K."/>
            <person name="Chen X."/>
            <person name="Xiong X."/>
            <person name="Shang Y."/>
            <person name="Huang S."/>
            <person name="Zeng J."/>
        </authorList>
    </citation>
    <scope>NUCLEOTIDE SEQUENCE [LARGE SCALE GENOMIC DNA]</scope>
    <source>
        <strain evidence="3">cv. BLH2017</strain>
        <tissue evidence="2">Root</tissue>
    </source>
</reference>
<dbReference type="PANTHER" id="PTHR36887:SF1">
    <property type="entry name" value="OS01G0532300 PROTEIN"/>
    <property type="match status" value="1"/>
</dbReference>
<dbReference type="InParanoid" id="A0A200PZ01"/>
<dbReference type="OrthoDB" id="1923900at2759"/>
<keyword evidence="1" id="KW-0472">Membrane</keyword>
<evidence type="ECO:0000313" key="3">
    <source>
        <dbReference type="Proteomes" id="UP000195402"/>
    </source>
</evidence>
<dbReference type="OMA" id="KCASEKI"/>
<proteinExistence type="predicted"/>
<comment type="caution">
    <text evidence="2">The sequence shown here is derived from an EMBL/GenBank/DDBJ whole genome shotgun (WGS) entry which is preliminary data.</text>
</comment>
<gene>
    <name evidence="2" type="ORF">BVC80_205g54</name>
</gene>
<dbReference type="InterPro" id="IPR008480">
    <property type="entry name" value="DUF761_pln"/>
</dbReference>
<name>A0A200PZ01_MACCD</name>
<feature type="transmembrane region" description="Helical" evidence="1">
    <location>
        <begin position="7"/>
        <end position="25"/>
    </location>
</feature>
<dbReference type="PANTHER" id="PTHR36887">
    <property type="entry name" value="OS01G0532300 PROTEIN"/>
    <property type="match status" value="1"/>
</dbReference>
<dbReference type="Proteomes" id="UP000195402">
    <property type="component" value="Unassembled WGS sequence"/>
</dbReference>
<evidence type="ECO:0000256" key="1">
    <source>
        <dbReference type="SAM" id="Phobius"/>
    </source>
</evidence>
<keyword evidence="1" id="KW-1133">Transmembrane helix</keyword>
<keyword evidence="1" id="KW-0812">Transmembrane</keyword>
<evidence type="ECO:0008006" key="4">
    <source>
        <dbReference type="Google" id="ProtNLM"/>
    </source>
</evidence>
<dbReference type="EMBL" id="MVGT01003688">
    <property type="protein sequence ID" value="OVA03418.1"/>
    <property type="molecule type" value="Genomic_DNA"/>
</dbReference>
<feature type="transmembrane region" description="Helical" evidence="1">
    <location>
        <begin position="31"/>
        <end position="53"/>
    </location>
</feature>
<dbReference type="AlphaFoldDB" id="A0A200PZ01"/>
<evidence type="ECO:0000313" key="2">
    <source>
        <dbReference type="EMBL" id="OVA03418.1"/>
    </source>
</evidence>
<accession>A0A200PZ01</accession>
<organism evidence="2 3">
    <name type="scientific">Macleaya cordata</name>
    <name type="common">Five-seeded plume-poppy</name>
    <name type="synonym">Bocconia cordata</name>
    <dbReference type="NCBI Taxonomy" id="56857"/>
    <lineage>
        <taxon>Eukaryota</taxon>
        <taxon>Viridiplantae</taxon>
        <taxon>Streptophyta</taxon>
        <taxon>Embryophyta</taxon>
        <taxon>Tracheophyta</taxon>
        <taxon>Spermatophyta</taxon>
        <taxon>Magnoliopsida</taxon>
        <taxon>Ranunculales</taxon>
        <taxon>Papaveraceae</taxon>
        <taxon>Papaveroideae</taxon>
        <taxon>Macleaya</taxon>
    </lineage>
</organism>
<dbReference type="Pfam" id="PF05553">
    <property type="entry name" value="DUF761"/>
    <property type="match status" value="1"/>
</dbReference>
<sequence length="184" mass="20813">MNAPQKFQMAYLALIAVLFSITPLLSTSYLYLLLNLLIIISLLGTQTGLLSFYNKKPPVLITQVVEESSAETFGNKITNNILPQDTHQKVKKVKVSKPEKQNLSSMNKKCPSSNPSLFFIGGGSTEEAEVVEETVEKEEEEGLSGEELFDKAEMFIGNFYKQLKIQREESWKRIHHGSFYQKAF</sequence>
<protein>
    <recommendedName>
        <fullName evidence="4">DUF4408 domain-containing protein</fullName>
    </recommendedName>
</protein>